<comment type="caution">
    <text evidence="1">The sequence shown here is derived from an EMBL/GenBank/DDBJ whole genome shotgun (WGS) entry which is preliminary data.</text>
</comment>
<sequence>MIAPSFRQQSTGSPGNNALYQFGMQDLELLGKFQARIVLAMTTDRNHRMYQNDAIKLPCSHPFLMHAVLMLTLLHDRHLSATLNNNLSVTEAFHWDQSIASFSSRLSGPIQPSEQDALWATCTLLGIIAFYQIEAMTPEEAWPLNLNWLRMKNHPTIGS</sequence>
<dbReference type="PANTHER" id="PTHR47784:SF9">
    <property type="entry name" value="ZN(II)2CYS6 TRANSCRIPTION FACTOR (EUROFUNG)"/>
    <property type="match status" value="1"/>
</dbReference>
<dbReference type="EMBL" id="JBHFEH010000049">
    <property type="protein sequence ID" value="KAL2050342.1"/>
    <property type="molecule type" value="Genomic_DNA"/>
</dbReference>
<dbReference type="InterPro" id="IPR053157">
    <property type="entry name" value="Sterol_Uptake_Regulator"/>
</dbReference>
<gene>
    <name evidence="1" type="ORF">ABVK25_009450</name>
</gene>
<evidence type="ECO:0000313" key="2">
    <source>
        <dbReference type="Proteomes" id="UP001590951"/>
    </source>
</evidence>
<name>A0ABR4AZF9_9LECA</name>
<evidence type="ECO:0000313" key="1">
    <source>
        <dbReference type="EMBL" id="KAL2050342.1"/>
    </source>
</evidence>
<accession>A0ABR4AZF9</accession>
<keyword evidence="2" id="KW-1185">Reference proteome</keyword>
<dbReference type="Proteomes" id="UP001590951">
    <property type="component" value="Unassembled WGS sequence"/>
</dbReference>
<proteinExistence type="predicted"/>
<dbReference type="PANTHER" id="PTHR47784">
    <property type="entry name" value="STEROL UPTAKE CONTROL PROTEIN 2"/>
    <property type="match status" value="1"/>
</dbReference>
<protein>
    <submittedName>
        <fullName evidence="1">Uncharacterized protein</fullName>
    </submittedName>
</protein>
<reference evidence="1 2" key="1">
    <citation type="submission" date="2024-09" db="EMBL/GenBank/DDBJ databases">
        <title>Rethinking Asexuality: The Enigmatic Case of Functional Sexual Genes in Lepraria (Stereocaulaceae).</title>
        <authorList>
            <person name="Doellman M."/>
            <person name="Sun Y."/>
            <person name="Barcenas-Pena A."/>
            <person name="Lumbsch H.T."/>
            <person name="Grewe F."/>
        </authorList>
    </citation>
    <scope>NUCLEOTIDE SEQUENCE [LARGE SCALE GENOMIC DNA]</scope>
    <source>
        <strain evidence="1 2">Grewe 0041</strain>
    </source>
</reference>
<organism evidence="1 2">
    <name type="scientific">Lepraria finkii</name>
    <dbReference type="NCBI Taxonomy" id="1340010"/>
    <lineage>
        <taxon>Eukaryota</taxon>
        <taxon>Fungi</taxon>
        <taxon>Dikarya</taxon>
        <taxon>Ascomycota</taxon>
        <taxon>Pezizomycotina</taxon>
        <taxon>Lecanoromycetes</taxon>
        <taxon>OSLEUM clade</taxon>
        <taxon>Lecanoromycetidae</taxon>
        <taxon>Lecanorales</taxon>
        <taxon>Lecanorineae</taxon>
        <taxon>Stereocaulaceae</taxon>
        <taxon>Lepraria</taxon>
    </lineage>
</organism>